<feature type="transmembrane region" description="Helical" evidence="1">
    <location>
        <begin position="48"/>
        <end position="73"/>
    </location>
</feature>
<dbReference type="RefSeq" id="WP_076043253.1">
    <property type="nucleotide sequence ID" value="NZ_MQUR01000005.1"/>
</dbReference>
<keyword evidence="3" id="KW-1185">Reference proteome</keyword>
<evidence type="ECO:0000256" key="1">
    <source>
        <dbReference type="SAM" id="Phobius"/>
    </source>
</evidence>
<protein>
    <recommendedName>
        <fullName evidence="4">Integral membrane protein</fullName>
    </recommendedName>
</protein>
<accession>A0ABX3G9G6</accession>
<evidence type="ECO:0000313" key="2">
    <source>
        <dbReference type="EMBL" id="OLZ72581.1"/>
    </source>
</evidence>
<keyword evidence="1" id="KW-0472">Membrane</keyword>
<name>A0ABX3G9G6_9ACTN</name>
<keyword evidence="1" id="KW-0812">Transmembrane</keyword>
<dbReference type="EMBL" id="MQUR01000005">
    <property type="protein sequence ID" value="OLZ72581.1"/>
    <property type="molecule type" value="Genomic_DNA"/>
</dbReference>
<organism evidence="2 3">
    <name type="scientific">Streptomyces amritsarensis</name>
    <dbReference type="NCBI Taxonomy" id="681158"/>
    <lineage>
        <taxon>Bacteria</taxon>
        <taxon>Bacillati</taxon>
        <taxon>Actinomycetota</taxon>
        <taxon>Actinomycetes</taxon>
        <taxon>Kitasatosporales</taxon>
        <taxon>Streptomycetaceae</taxon>
        <taxon>Streptomyces</taxon>
    </lineage>
</organism>
<evidence type="ECO:0000313" key="3">
    <source>
        <dbReference type="Proteomes" id="UP000187151"/>
    </source>
</evidence>
<sequence length="144" mass="16352">MCRVLRRASRMLGRRGAFLTSFGTLWTLYGFGQLVEPMPTRQGIRLLLYLMPLSAWACCWIVAGLVAVAAAWLPEGRDWLAFPALLLMVVPWMCSYVVSWWPLDDNPKRWVTALIWAVAAVPVIVVAGWREPPRPKRVEAADER</sequence>
<gene>
    <name evidence="2" type="ORF">AVW11_04095</name>
</gene>
<dbReference type="Proteomes" id="UP000187151">
    <property type="component" value="Unassembled WGS sequence"/>
</dbReference>
<keyword evidence="1" id="KW-1133">Transmembrane helix</keyword>
<reference evidence="2 3" key="1">
    <citation type="submission" date="2016-01" db="EMBL/GenBank/DDBJ databases">
        <title>Streptomyces amritsarensis strain MTCC 11845 genome sequencing and assembly.</title>
        <authorList>
            <person name="Sharma D."/>
            <person name="Nair G.R."/>
            <person name="Kaur G."/>
            <person name="Manhas R.K."/>
            <person name="Mayilraj S."/>
        </authorList>
    </citation>
    <scope>NUCLEOTIDE SEQUENCE [LARGE SCALE GENOMIC DNA]</scope>
    <source>
        <strain evidence="2 3">MTCC 11845</strain>
    </source>
</reference>
<comment type="caution">
    <text evidence="2">The sequence shown here is derived from an EMBL/GenBank/DDBJ whole genome shotgun (WGS) entry which is preliminary data.</text>
</comment>
<proteinExistence type="predicted"/>
<feature type="transmembrane region" description="Helical" evidence="1">
    <location>
        <begin position="80"/>
        <end position="98"/>
    </location>
</feature>
<feature type="transmembrane region" description="Helical" evidence="1">
    <location>
        <begin position="110"/>
        <end position="129"/>
    </location>
</feature>
<evidence type="ECO:0008006" key="4">
    <source>
        <dbReference type="Google" id="ProtNLM"/>
    </source>
</evidence>